<sequence>MASKRRNMFHKNKTQETTENNGAVVGVQQVGQLGPLRQCSALAPLIDLLCNFGVSDIIVCPQAPLLLHNKRKPPQQGATLTPLVPWEVETELGKTVSIYSSRRSRAEKGLALLREQDHGANVSLICEEGPRDG</sequence>
<protein>
    <submittedName>
        <fullName evidence="1">Uncharacterized protein</fullName>
    </submittedName>
</protein>
<dbReference type="Proteomes" id="UP001558652">
    <property type="component" value="Unassembled WGS sequence"/>
</dbReference>
<comment type="caution">
    <text evidence="1">The sequence shown here is derived from an EMBL/GenBank/DDBJ whole genome shotgun (WGS) entry which is preliminary data.</text>
</comment>
<name>A0ABD0YCI7_9HEMI</name>
<gene>
    <name evidence="1" type="ORF">AAG570_013547</name>
</gene>
<dbReference type="AlphaFoldDB" id="A0ABD0YCI7"/>
<proteinExistence type="predicted"/>
<evidence type="ECO:0000313" key="2">
    <source>
        <dbReference type="Proteomes" id="UP001558652"/>
    </source>
</evidence>
<keyword evidence="2" id="KW-1185">Reference proteome</keyword>
<accession>A0ABD0YCI7</accession>
<organism evidence="1 2">
    <name type="scientific">Ranatra chinensis</name>
    <dbReference type="NCBI Taxonomy" id="642074"/>
    <lineage>
        <taxon>Eukaryota</taxon>
        <taxon>Metazoa</taxon>
        <taxon>Ecdysozoa</taxon>
        <taxon>Arthropoda</taxon>
        <taxon>Hexapoda</taxon>
        <taxon>Insecta</taxon>
        <taxon>Pterygota</taxon>
        <taxon>Neoptera</taxon>
        <taxon>Paraneoptera</taxon>
        <taxon>Hemiptera</taxon>
        <taxon>Heteroptera</taxon>
        <taxon>Panheteroptera</taxon>
        <taxon>Nepomorpha</taxon>
        <taxon>Nepidae</taxon>
        <taxon>Ranatrinae</taxon>
        <taxon>Ranatra</taxon>
    </lineage>
</organism>
<reference evidence="1 2" key="1">
    <citation type="submission" date="2024-07" db="EMBL/GenBank/DDBJ databases">
        <title>Chromosome-level genome assembly of the water stick insect Ranatra chinensis (Heteroptera: Nepidae).</title>
        <authorList>
            <person name="Liu X."/>
        </authorList>
    </citation>
    <scope>NUCLEOTIDE SEQUENCE [LARGE SCALE GENOMIC DNA]</scope>
    <source>
        <strain evidence="1">Cailab_2021Rc</strain>
        <tissue evidence="1">Muscle</tissue>
    </source>
</reference>
<dbReference type="EMBL" id="JBFDAA010000009">
    <property type="protein sequence ID" value="KAL1129015.1"/>
    <property type="molecule type" value="Genomic_DNA"/>
</dbReference>
<evidence type="ECO:0000313" key="1">
    <source>
        <dbReference type="EMBL" id="KAL1129015.1"/>
    </source>
</evidence>